<evidence type="ECO:0000256" key="10">
    <source>
        <dbReference type="RuleBase" id="RU000594"/>
    </source>
</evidence>
<dbReference type="EC" id="3.4.23.36" evidence="9"/>
<keyword evidence="12" id="KW-0449">Lipoprotein</keyword>
<dbReference type="NCBIfam" id="TIGR00077">
    <property type="entry name" value="lspA"/>
    <property type="match status" value="1"/>
</dbReference>
<evidence type="ECO:0000256" key="5">
    <source>
        <dbReference type="ARBA" id="ARBA00022750"/>
    </source>
</evidence>
<evidence type="ECO:0000313" key="13">
    <source>
        <dbReference type="Proteomes" id="UP000258476"/>
    </source>
</evidence>
<name>A0A3B0PRR6_9CHLA</name>
<organism evidence="12 13">
    <name type="scientific">Chlamydia poikilotherma</name>
    <dbReference type="NCBI Taxonomy" id="1967783"/>
    <lineage>
        <taxon>Bacteria</taxon>
        <taxon>Pseudomonadati</taxon>
        <taxon>Chlamydiota</taxon>
        <taxon>Chlamydiia</taxon>
        <taxon>Chlamydiales</taxon>
        <taxon>Chlamydiaceae</taxon>
        <taxon>Chlamydia/Chlamydophila group</taxon>
        <taxon>Chlamydia</taxon>
    </lineage>
</organism>
<dbReference type="PRINTS" id="PR00781">
    <property type="entry name" value="LIPOSIGPTASE"/>
</dbReference>
<dbReference type="Proteomes" id="UP000258476">
    <property type="component" value="Chromosome"/>
</dbReference>
<proteinExistence type="inferred from homology"/>
<dbReference type="AlphaFoldDB" id="A0A3B0PRR6"/>
<feature type="transmembrane region" description="Helical" evidence="9">
    <location>
        <begin position="70"/>
        <end position="89"/>
    </location>
</feature>
<keyword evidence="5 9" id="KW-0064">Aspartyl protease</keyword>
<comment type="subcellular location">
    <subcellularLocation>
        <location evidence="9">Cell membrane</location>
        <topology evidence="9">Multi-pass membrane protein</topology>
    </subcellularLocation>
</comment>
<dbReference type="GO" id="GO:0005886">
    <property type="term" value="C:plasma membrane"/>
    <property type="evidence" value="ECO:0007669"/>
    <property type="project" value="UniProtKB-SubCell"/>
</dbReference>
<comment type="pathway">
    <text evidence="9">Protein modification; lipoprotein biosynthesis (signal peptide cleavage).</text>
</comment>
<dbReference type="PANTHER" id="PTHR33695">
    <property type="entry name" value="LIPOPROTEIN SIGNAL PEPTIDASE"/>
    <property type="match status" value="1"/>
</dbReference>
<keyword evidence="8 9" id="KW-0472">Membrane</keyword>
<dbReference type="PROSITE" id="PS00855">
    <property type="entry name" value="SPASE_II"/>
    <property type="match status" value="1"/>
</dbReference>
<dbReference type="EMBL" id="LS992154">
    <property type="protein sequence ID" value="SYX08701.1"/>
    <property type="molecule type" value="Genomic_DNA"/>
</dbReference>
<comment type="function">
    <text evidence="9 10">This protein specifically catalyzes the removal of signal peptides from prolipoproteins.</text>
</comment>
<comment type="similarity">
    <text evidence="1 9 11">Belongs to the peptidase A8 family.</text>
</comment>
<dbReference type="GO" id="GO:0004190">
    <property type="term" value="F:aspartic-type endopeptidase activity"/>
    <property type="evidence" value="ECO:0007669"/>
    <property type="project" value="UniProtKB-UniRule"/>
</dbReference>
<feature type="active site" evidence="9">
    <location>
        <position position="142"/>
    </location>
</feature>
<dbReference type="InterPro" id="IPR001872">
    <property type="entry name" value="Peptidase_A8"/>
</dbReference>
<evidence type="ECO:0000256" key="1">
    <source>
        <dbReference type="ARBA" id="ARBA00006139"/>
    </source>
</evidence>
<keyword evidence="2 9" id="KW-1003">Cell membrane</keyword>
<feature type="active site" evidence="9">
    <location>
        <position position="124"/>
    </location>
</feature>
<evidence type="ECO:0000256" key="4">
    <source>
        <dbReference type="ARBA" id="ARBA00022692"/>
    </source>
</evidence>
<evidence type="ECO:0000256" key="11">
    <source>
        <dbReference type="RuleBase" id="RU004181"/>
    </source>
</evidence>
<protein>
    <recommendedName>
        <fullName evidence="9">Lipoprotein signal peptidase</fullName>
        <ecNumber evidence="9">3.4.23.36</ecNumber>
    </recommendedName>
    <alternativeName>
        <fullName evidence="9">Prolipoprotein signal peptidase</fullName>
    </alternativeName>
    <alternativeName>
        <fullName evidence="9">Signal peptidase II</fullName>
        <shortName evidence="9">SPase II</shortName>
    </alternativeName>
</protein>
<accession>A0A3B0PRR6</accession>
<feature type="transmembrane region" description="Helical" evidence="9">
    <location>
        <begin position="139"/>
        <end position="158"/>
    </location>
</feature>
<comment type="caution">
    <text evidence="9">Lacks conserved residue(s) required for the propagation of feature annotation.</text>
</comment>
<dbReference type="OrthoDB" id="9810259at2"/>
<keyword evidence="3 9" id="KW-0645">Protease</keyword>
<keyword evidence="4 9" id="KW-0812">Transmembrane</keyword>
<feature type="transmembrane region" description="Helical" evidence="9">
    <location>
        <begin position="101"/>
        <end position="119"/>
    </location>
</feature>
<dbReference type="PANTHER" id="PTHR33695:SF1">
    <property type="entry name" value="LIPOPROTEIN SIGNAL PEPTIDASE"/>
    <property type="match status" value="1"/>
</dbReference>
<evidence type="ECO:0000313" key="12">
    <source>
        <dbReference type="EMBL" id="SYX08701.1"/>
    </source>
</evidence>
<evidence type="ECO:0000256" key="9">
    <source>
        <dbReference type="HAMAP-Rule" id="MF_00161"/>
    </source>
</evidence>
<evidence type="ECO:0000256" key="3">
    <source>
        <dbReference type="ARBA" id="ARBA00022670"/>
    </source>
</evidence>
<evidence type="ECO:0000256" key="8">
    <source>
        <dbReference type="ARBA" id="ARBA00023136"/>
    </source>
</evidence>
<dbReference type="HAMAP" id="MF_00161">
    <property type="entry name" value="LspA"/>
    <property type="match status" value="1"/>
</dbReference>
<dbReference type="GO" id="GO:0006508">
    <property type="term" value="P:proteolysis"/>
    <property type="evidence" value="ECO:0007669"/>
    <property type="project" value="UniProtKB-KW"/>
</dbReference>
<keyword evidence="7 9" id="KW-1133">Transmembrane helix</keyword>
<evidence type="ECO:0000256" key="6">
    <source>
        <dbReference type="ARBA" id="ARBA00022801"/>
    </source>
</evidence>
<evidence type="ECO:0000256" key="7">
    <source>
        <dbReference type="ARBA" id="ARBA00022989"/>
    </source>
</evidence>
<gene>
    <name evidence="9 12" type="primary">lspA</name>
    <name evidence="12" type="ORF">C834K_0226</name>
</gene>
<reference evidence="13" key="1">
    <citation type="submission" date="2017-11" db="EMBL/GenBank/DDBJ databases">
        <authorList>
            <person name="Seth-Smith MB H."/>
        </authorList>
    </citation>
    <scope>NUCLEOTIDE SEQUENCE [LARGE SCALE GENOMIC DNA]</scope>
</reference>
<comment type="catalytic activity">
    <reaction evidence="9 10">
        <text>Release of signal peptides from bacterial membrane prolipoproteins. Hydrolyzes -Xaa-Yaa-Zaa-|-(S,diacylglyceryl)Cys-, in which Xaa is hydrophobic (preferably Leu), and Yaa (Ala or Ser) and Zaa (Gly or Ala) have small, neutral side chains.</text>
        <dbReference type="EC" id="3.4.23.36"/>
    </reaction>
</comment>
<dbReference type="Pfam" id="PF01252">
    <property type="entry name" value="Peptidase_A8"/>
    <property type="match status" value="1"/>
</dbReference>
<dbReference type="RefSeq" id="WP_117273893.1">
    <property type="nucleotide sequence ID" value="NZ_LS992154.1"/>
</dbReference>
<keyword evidence="13" id="KW-1185">Reference proteome</keyword>
<dbReference type="UniPathway" id="UPA00665"/>
<sequence>MSSRSRSTFLAISFLVLIDWVSKLAVLLYRGNLTDANPILYQYSWGKLFFCICPTFNEGAAFGLFSKYKYFLFVIRIAIILGILAFLFLRKKSLPPSIRFSLILLCSGAIGNVGDILFYRHVVDFISIGYKRWSFPTFNLADIFISLGTLIFVYKLYFPTKQKMK</sequence>
<evidence type="ECO:0000256" key="2">
    <source>
        <dbReference type="ARBA" id="ARBA00022475"/>
    </source>
</evidence>
<dbReference type="KEGG" id="chla:C834K_0226"/>
<keyword evidence="6 9" id="KW-0378">Hydrolase</keyword>